<gene>
    <name evidence="4" type="ORF">D915_010239</name>
</gene>
<dbReference type="Pfam" id="PF04421">
    <property type="entry name" value="Mss4"/>
    <property type="match status" value="1"/>
</dbReference>
<dbReference type="PANTHER" id="PTHR13276:SF0">
    <property type="entry name" value="GUANINE NUCLEOTIDE EXCHANGE FACTOR MSS4"/>
    <property type="match status" value="1"/>
</dbReference>
<keyword evidence="2" id="KW-0344">Guanine-nucleotide releasing factor</keyword>
<dbReference type="Proteomes" id="UP000230066">
    <property type="component" value="Unassembled WGS sequence"/>
</dbReference>
<dbReference type="EMBL" id="JXXN02007389">
    <property type="protein sequence ID" value="THD19095.1"/>
    <property type="molecule type" value="Genomic_DNA"/>
</dbReference>
<name>A0A4E0QUW1_FASHE</name>
<sequence>MAAADVSCPCEPDENKVTLDGSNLFDICCPRCSSTVLRKTSARLETKQHSLPVFAKKSELTNPSSEFPTEELDQFWSVKDMYTFENVGFTHNVGVVRYLTCADCELGPIGFQDTSSDTPLFYVALARTRLKTPEAPNSVK</sequence>
<dbReference type="AlphaFoldDB" id="A0A4E0QUW1"/>
<dbReference type="GO" id="GO:0005085">
    <property type="term" value="F:guanyl-nucleotide exchange factor activity"/>
    <property type="evidence" value="ECO:0007669"/>
    <property type="project" value="UniProtKB-KW"/>
</dbReference>
<dbReference type="GO" id="GO:0015031">
    <property type="term" value="P:protein transport"/>
    <property type="evidence" value="ECO:0007669"/>
    <property type="project" value="UniProtKB-KW"/>
</dbReference>
<comment type="caution">
    <text evidence="4">The sequence shown here is derived from an EMBL/GenBank/DDBJ whole genome shotgun (WGS) entry which is preliminary data.</text>
</comment>
<evidence type="ECO:0000256" key="2">
    <source>
        <dbReference type="ARBA" id="ARBA00022658"/>
    </source>
</evidence>
<dbReference type="GO" id="GO:0007264">
    <property type="term" value="P:small GTPase-mediated signal transduction"/>
    <property type="evidence" value="ECO:0007669"/>
    <property type="project" value="InterPro"/>
</dbReference>
<dbReference type="InterPro" id="IPR011323">
    <property type="entry name" value="Mss4/transl-control_tumour"/>
</dbReference>
<proteinExistence type="predicted"/>
<keyword evidence="1" id="KW-0813">Transport</keyword>
<keyword evidence="5" id="KW-1185">Reference proteome</keyword>
<dbReference type="GO" id="GO:0006892">
    <property type="term" value="P:post-Golgi vesicle-mediated transport"/>
    <property type="evidence" value="ECO:0007669"/>
    <property type="project" value="TreeGrafter"/>
</dbReference>
<evidence type="ECO:0000256" key="3">
    <source>
        <dbReference type="ARBA" id="ARBA00022927"/>
    </source>
</evidence>
<evidence type="ECO:0000313" key="5">
    <source>
        <dbReference type="Proteomes" id="UP000230066"/>
    </source>
</evidence>
<dbReference type="InterPro" id="IPR011057">
    <property type="entry name" value="Mss4-like_sf"/>
</dbReference>
<dbReference type="GO" id="GO:0008270">
    <property type="term" value="F:zinc ion binding"/>
    <property type="evidence" value="ECO:0007669"/>
    <property type="project" value="TreeGrafter"/>
</dbReference>
<protein>
    <submittedName>
        <fullName evidence="4">RAB interacting factor</fullName>
    </submittedName>
</protein>
<keyword evidence="3" id="KW-0653">Protein transport</keyword>
<dbReference type="PANTHER" id="PTHR13276">
    <property type="entry name" value="GUANINE NUCLEOTIDE EXCHANGE FACTOR MSS4"/>
    <property type="match status" value="1"/>
</dbReference>
<reference evidence="4" key="1">
    <citation type="submission" date="2019-03" db="EMBL/GenBank/DDBJ databases">
        <title>Improved annotation for the trematode Fasciola hepatica.</title>
        <authorList>
            <person name="Choi Y.-J."/>
            <person name="Martin J."/>
            <person name="Mitreva M."/>
        </authorList>
    </citation>
    <scope>NUCLEOTIDE SEQUENCE [LARGE SCALE GENOMIC DNA]</scope>
</reference>
<dbReference type="GO" id="GO:0016020">
    <property type="term" value="C:membrane"/>
    <property type="evidence" value="ECO:0007669"/>
    <property type="project" value="TreeGrafter"/>
</dbReference>
<dbReference type="SUPFAM" id="SSF51316">
    <property type="entry name" value="Mss4-like"/>
    <property type="match status" value="1"/>
</dbReference>
<accession>A0A4E0QUW1</accession>
<dbReference type="InterPro" id="IPR007515">
    <property type="entry name" value="Mss4"/>
</dbReference>
<organism evidence="4 5">
    <name type="scientific">Fasciola hepatica</name>
    <name type="common">Liver fluke</name>
    <dbReference type="NCBI Taxonomy" id="6192"/>
    <lineage>
        <taxon>Eukaryota</taxon>
        <taxon>Metazoa</taxon>
        <taxon>Spiralia</taxon>
        <taxon>Lophotrochozoa</taxon>
        <taxon>Platyhelminthes</taxon>
        <taxon>Trematoda</taxon>
        <taxon>Digenea</taxon>
        <taxon>Plagiorchiida</taxon>
        <taxon>Echinostomata</taxon>
        <taxon>Echinostomatoidea</taxon>
        <taxon>Fasciolidae</taxon>
        <taxon>Fasciola</taxon>
    </lineage>
</organism>
<dbReference type="GO" id="GO:0005829">
    <property type="term" value="C:cytosol"/>
    <property type="evidence" value="ECO:0007669"/>
    <property type="project" value="TreeGrafter"/>
</dbReference>
<evidence type="ECO:0000313" key="4">
    <source>
        <dbReference type="EMBL" id="THD19095.1"/>
    </source>
</evidence>
<dbReference type="PROSITE" id="PS51796">
    <property type="entry name" value="MSS4"/>
    <property type="match status" value="1"/>
</dbReference>
<evidence type="ECO:0000256" key="1">
    <source>
        <dbReference type="ARBA" id="ARBA00022448"/>
    </source>
</evidence>
<dbReference type="FunFam" id="2.170.150.10:FF:000005">
    <property type="entry name" value="Guanine nucleotide exchange factor MSS4"/>
    <property type="match status" value="1"/>
</dbReference>
<dbReference type="Gene3D" id="2.170.150.10">
    <property type="entry name" value="Metal Binding Protein, Guanine Nucleotide Exchange Factor, Chain A"/>
    <property type="match status" value="1"/>
</dbReference>